<dbReference type="Gene3D" id="1.10.150.130">
    <property type="match status" value="1"/>
</dbReference>
<name>A0ABV6YZN9_UNCC1</name>
<dbReference type="InterPro" id="IPR004107">
    <property type="entry name" value="Integrase_SAM-like_N"/>
</dbReference>
<keyword evidence="9" id="KW-1185">Reference proteome</keyword>
<evidence type="ECO:0000256" key="1">
    <source>
        <dbReference type="ARBA" id="ARBA00008857"/>
    </source>
</evidence>
<dbReference type="Pfam" id="PF00589">
    <property type="entry name" value="Phage_integrase"/>
    <property type="match status" value="1"/>
</dbReference>
<dbReference type="InterPro" id="IPR010998">
    <property type="entry name" value="Integrase_recombinase_N"/>
</dbReference>
<feature type="domain" description="Tyr recombinase" evidence="6">
    <location>
        <begin position="123"/>
        <end position="307"/>
    </location>
</feature>
<keyword evidence="2" id="KW-0229">DNA integration</keyword>
<feature type="domain" description="Core-binding (CB)" evidence="7">
    <location>
        <begin position="10"/>
        <end position="101"/>
    </location>
</feature>
<comment type="similarity">
    <text evidence="1">Belongs to the 'phage' integrase family.</text>
</comment>
<dbReference type="Gene3D" id="1.10.443.10">
    <property type="entry name" value="Intergrase catalytic core"/>
    <property type="match status" value="1"/>
</dbReference>
<dbReference type="InterPro" id="IPR011010">
    <property type="entry name" value="DNA_brk_join_enz"/>
</dbReference>
<dbReference type="InterPro" id="IPR002104">
    <property type="entry name" value="Integrase_catalytic"/>
</dbReference>
<dbReference type="PANTHER" id="PTHR30349">
    <property type="entry name" value="PHAGE INTEGRASE-RELATED"/>
    <property type="match status" value="1"/>
</dbReference>
<protein>
    <submittedName>
        <fullName evidence="8">Site-specific tyrosine recombinase XerC</fullName>
    </submittedName>
</protein>
<evidence type="ECO:0000256" key="2">
    <source>
        <dbReference type="ARBA" id="ARBA00022908"/>
    </source>
</evidence>
<dbReference type="NCBIfam" id="NF002331">
    <property type="entry name" value="PRK01287.1"/>
    <property type="match status" value="1"/>
</dbReference>
<dbReference type="SUPFAM" id="SSF56349">
    <property type="entry name" value="DNA breaking-rejoining enzymes"/>
    <property type="match status" value="1"/>
</dbReference>
<dbReference type="Proteomes" id="UP001594351">
    <property type="component" value="Unassembled WGS sequence"/>
</dbReference>
<organism evidence="8 9">
    <name type="scientific">candidate division CSSED10-310 bacterium</name>
    <dbReference type="NCBI Taxonomy" id="2855610"/>
    <lineage>
        <taxon>Bacteria</taxon>
        <taxon>Bacteria division CSSED10-310</taxon>
    </lineage>
</organism>
<sequence length="319" mass="36965">MTDHYLKGDDRLSCHIRKFLTWLAVSNFSPGTVENRRKLLTTFRNWCVEREITTYTTISRKHLEQYQRFLFNKTKSNGMSLRTATQSNYLTAVRVFFSWLTRNNYILCNPASEVELPRPDKMLPRNILTPAEVDLLMDQPDVTTGFGTRDRAILETFYSTGIRRSELAFLALKDVDPDRGVLIVRQGKGGKDRVVPLGRRAVSWLEKYLVEVRPYLIQRHDCQTLFLTQYGEAFHPDVLTRMVNKYIRKSSIECSGGCHVLRHSMATSMLENGADIRYIQKMLGHESLDTTQIYTKVSILKLKEVHSQTHPARRKSDLE</sequence>
<dbReference type="InterPro" id="IPR050090">
    <property type="entry name" value="Tyrosine_recombinase_XerCD"/>
</dbReference>
<evidence type="ECO:0000259" key="6">
    <source>
        <dbReference type="PROSITE" id="PS51898"/>
    </source>
</evidence>
<dbReference type="PANTHER" id="PTHR30349:SF41">
    <property type="entry name" value="INTEGRASE_RECOMBINASE PROTEIN MJ0367-RELATED"/>
    <property type="match status" value="1"/>
</dbReference>
<proteinExistence type="inferred from homology"/>
<reference evidence="8 9" key="1">
    <citation type="submission" date="2024-09" db="EMBL/GenBank/DDBJ databases">
        <title>Laminarin stimulates single cell rates of sulfate reduction while oxygen inhibits transcriptomic activity in coastal marine sediment.</title>
        <authorList>
            <person name="Lindsay M."/>
            <person name="Orcutt B."/>
            <person name="Emerson D."/>
            <person name="Stepanauskas R."/>
            <person name="D'Angelo T."/>
        </authorList>
    </citation>
    <scope>NUCLEOTIDE SEQUENCE [LARGE SCALE GENOMIC DNA]</scope>
    <source>
        <strain evidence="8">SAG AM-311-K15</strain>
    </source>
</reference>
<keyword evidence="4" id="KW-0233">DNA recombination</keyword>
<evidence type="ECO:0000256" key="5">
    <source>
        <dbReference type="PROSITE-ProRule" id="PRU01248"/>
    </source>
</evidence>
<evidence type="ECO:0000256" key="3">
    <source>
        <dbReference type="ARBA" id="ARBA00023125"/>
    </source>
</evidence>
<dbReference type="CDD" id="cd00798">
    <property type="entry name" value="INT_XerDC_C"/>
    <property type="match status" value="1"/>
</dbReference>
<dbReference type="PROSITE" id="PS51898">
    <property type="entry name" value="TYR_RECOMBINASE"/>
    <property type="match status" value="1"/>
</dbReference>
<dbReference type="EMBL" id="JBHPBY010000211">
    <property type="protein sequence ID" value="MFC1851648.1"/>
    <property type="molecule type" value="Genomic_DNA"/>
</dbReference>
<comment type="caution">
    <text evidence="8">The sequence shown here is derived from an EMBL/GenBank/DDBJ whole genome shotgun (WGS) entry which is preliminary data.</text>
</comment>
<evidence type="ECO:0000313" key="9">
    <source>
        <dbReference type="Proteomes" id="UP001594351"/>
    </source>
</evidence>
<dbReference type="InterPro" id="IPR044068">
    <property type="entry name" value="CB"/>
</dbReference>
<dbReference type="InterPro" id="IPR013762">
    <property type="entry name" value="Integrase-like_cat_sf"/>
</dbReference>
<evidence type="ECO:0000259" key="7">
    <source>
        <dbReference type="PROSITE" id="PS51900"/>
    </source>
</evidence>
<evidence type="ECO:0000313" key="8">
    <source>
        <dbReference type="EMBL" id="MFC1851648.1"/>
    </source>
</evidence>
<accession>A0ABV6YZN9</accession>
<dbReference type="Pfam" id="PF02899">
    <property type="entry name" value="Phage_int_SAM_1"/>
    <property type="match status" value="1"/>
</dbReference>
<keyword evidence="3 5" id="KW-0238">DNA-binding</keyword>
<gene>
    <name evidence="8" type="primary">xerC</name>
    <name evidence="8" type="ORF">ACFL27_15770</name>
</gene>
<dbReference type="PROSITE" id="PS51900">
    <property type="entry name" value="CB"/>
    <property type="match status" value="1"/>
</dbReference>
<evidence type="ECO:0000256" key="4">
    <source>
        <dbReference type="ARBA" id="ARBA00023172"/>
    </source>
</evidence>